<dbReference type="SUPFAM" id="SSF52402">
    <property type="entry name" value="Adenine nucleotide alpha hydrolases-like"/>
    <property type="match status" value="2"/>
</dbReference>
<evidence type="ECO:0000313" key="4">
    <source>
        <dbReference type="Proteomes" id="UP000001868"/>
    </source>
</evidence>
<dbReference type="RefSeq" id="WP_012520367.1">
    <property type="nucleotide sequence ID" value="NC_011143.1"/>
</dbReference>
<gene>
    <name evidence="3" type="ordered locus">PHZ_p0124</name>
</gene>
<dbReference type="Pfam" id="PF00582">
    <property type="entry name" value="Usp"/>
    <property type="match status" value="1"/>
</dbReference>
<keyword evidence="3" id="KW-0614">Plasmid</keyword>
<dbReference type="KEGG" id="pzu:PHZ_p0124"/>
<dbReference type="AlphaFoldDB" id="B4RI92"/>
<dbReference type="PRINTS" id="PR01438">
    <property type="entry name" value="UNVRSLSTRESS"/>
</dbReference>
<keyword evidence="4" id="KW-1185">Reference proteome</keyword>
<dbReference type="eggNOG" id="COG0589">
    <property type="taxonomic scope" value="Bacteria"/>
</dbReference>
<dbReference type="PANTHER" id="PTHR46268:SF15">
    <property type="entry name" value="UNIVERSAL STRESS PROTEIN HP_0031"/>
    <property type="match status" value="1"/>
</dbReference>
<dbReference type="HOGENOM" id="CLU_049301_5_2_5"/>
<evidence type="ECO:0000256" key="1">
    <source>
        <dbReference type="ARBA" id="ARBA00008791"/>
    </source>
</evidence>
<feature type="domain" description="UspA" evidence="2">
    <location>
        <begin position="157"/>
        <end position="276"/>
    </location>
</feature>
<reference evidence="3 4" key="1">
    <citation type="journal article" date="2008" name="BMC Genomics">
        <title>Complete genome of Phenylobacterium zucineum - a novel facultative intracellular bacterium isolated from human erythroleukemia cell line K562.</title>
        <authorList>
            <person name="Luo Y."/>
            <person name="Xu X."/>
            <person name="Ding Z."/>
            <person name="Liu Z."/>
            <person name="Zhang B."/>
            <person name="Yan Z."/>
            <person name="Sun J."/>
            <person name="Hu S."/>
            <person name="Hu X."/>
        </authorList>
    </citation>
    <scope>NUCLEOTIDE SEQUENCE [LARGE SCALE GENOMIC DNA]</scope>
    <source>
        <strain evidence="3 4">HLK1</strain>
        <plasmid evidence="4">Plasmid pHLK1</plasmid>
    </source>
</reference>
<dbReference type="PANTHER" id="PTHR46268">
    <property type="entry name" value="STRESS RESPONSE PROTEIN NHAX"/>
    <property type="match status" value="1"/>
</dbReference>
<evidence type="ECO:0000313" key="3">
    <source>
        <dbReference type="EMBL" id="ACG80067.1"/>
    </source>
</evidence>
<proteinExistence type="inferred from homology"/>
<comment type="similarity">
    <text evidence="1">Belongs to the universal stress protein A family.</text>
</comment>
<dbReference type="InterPro" id="IPR006015">
    <property type="entry name" value="Universal_stress_UspA"/>
</dbReference>
<dbReference type="Gene3D" id="3.40.50.12370">
    <property type="match status" value="1"/>
</dbReference>
<protein>
    <submittedName>
        <fullName evidence="3">Universal stress protein UspA</fullName>
    </submittedName>
</protein>
<geneLocation type="plasmid" evidence="4">
    <name>pHLK1</name>
</geneLocation>
<sequence>MSVKQILVQAGVDQGAKRRVQIAADLAARFEAEISGVFLSPAAPSMYLGAGIEGTPPAAVLQDLTDAHSRTVLANARAAKVTLEGAARGKAVGWREIDGASPNELIEAARTADLLIMPGPPENTREGVFAPADTVALAAGGPVIAVPDTSSATSVGRNILVAWNGSRESARALRDALPLLTRADQVAGVIVDHPAAARDGEQSLEAFLRRHGCRSVSVQRLPEGGRPASEVILQHAAHVVHADLIVMGLYGHSRFREFILGGVSREMLDDSPIPLLFSH</sequence>
<dbReference type="InterPro" id="IPR006016">
    <property type="entry name" value="UspA"/>
</dbReference>
<dbReference type="EMBL" id="CP000748">
    <property type="protein sequence ID" value="ACG80067.1"/>
    <property type="molecule type" value="Genomic_DNA"/>
</dbReference>
<evidence type="ECO:0000259" key="2">
    <source>
        <dbReference type="Pfam" id="PF00582"/>
    </source>
</evidence>
<dbReference type="OrthoDB" id="9804721at2"/>
<dbReference type="CDD" id="cd00293">
    <property type="entry name" value="USP-like"/>
    <property type="match status" value="1"/>
</dbReference>
<organism evidence="3 4">
    <name type="scientific">Phenylobacterium zucineum (strain HLK1)</name>
    <dbReference type="NCBI Taxonomy" id="450851"/>
    <lineage>
        <taxon>Bacteria</taxon>
        <taxon>Pseudomonadati</taxon>
        <taxon>Pseudomonadota</taxon>
        <taxon>Alphaproteobacteria</taxon>
        <taxon>Caulobacterales</taxon>
        <taxon>Caulobacteraceae</taxon>
        <taxon>Phenylobacterium</taxon>
    </lineage>
</organism>
<name>B4RI92_PHEZH</name>
<accession>B4RI92</accession>
<dbReference type="Proteomes" id="UP000001868">
    <property type="component" value="Plasmid pHLK1"/>
</dbReference>